<gene>
    <name evidence="2" type="ORF">PXEA_LOCUS10299</name>
</gene>
<accession>A0A3S5A7E0</accession>
<dbReference type="AlphaFoldDB" id="A0A3S5A7E0"/>
<comment type="caution">
    <text evidence="2">The sequence shown here is derived from an EMBL/GenBank/DDBJ whole genome shotgun (WGS) entry which is preliminary data.</text>
</comment>
<proteinExistence type="predicted"/>
<dbReference type="Proteomes" id="UP000784294">
    <property type="component" value="Unassembled WGS sequence"/>
</dbReference>
<name>A0A3S5A7E0_9PLAT</name>
<evidence type="ECO:0000256" key="1">
    <source>
        <dbReference type="SAM" id="MobiDB-lite"/>
    </source>
</evidence>
<keyword evidence="3" id="KW-1185">Reference proteome</keyword>
<organism evidence="2 3">
    <name type="scientific">Protopolystoma xenopodis</name>
    <dbReference type="NCBI Taxonomy" id="117903"/>
    <lineage>
        <taxon>Eukaryota</taxon>
        <taxon>Metazoa</taxon>
        <taxon>Spiralia</taxon>
        <taxon>Lophotrochozoa</taxon>
        <taxon>Platyhelminthes</taxon>
        <taxon>Monogenea</taxon>
        <taxon>Polyopisthocotylea</taxon>
        <taxon>Polystomatidea</taxon>
        <taxon>Polystomatidae</taxon>
        <taxon>Protopolystoma</taxon>
    </lineage>
</organism>
<feature type="compositionally biased region" description="Polar residues" evidence="1">
    <location>
        <begin position="109"/>
        <end position="119"/>
    </location>
</feature>
<feature type="compositionally biased region" description="Basic and acidic residues" evidence="1">
    <location>
        <begin position="97"/>
        <end position="107"/>
    </location>
</feature>
<sequence length="119" mass="13708">MNTERLELAEHIAQVGHEINWKATVRRASYSENTSRRKITEAIDIPRRENRMNGRLEDGRVSDNFAYCLSKPGENKNITISAKRRHLDQESFANLSTRDRDEKRKGGDYQQSSEDVVSG</sequence>
<protein>
    <submittedName>
        <fullName evidence="2">Uncharacterized protein</fullName>
    </submittedName>
</protein>
<dbReference type="EMBL" id="CAAALY010030125">
    <property type="protein sequence ID" value="VEL16859.1"/>
    <property type="molecule type" value="Genomic_DNA"/>
</dbReference>
<evidence type="ECO:0000313" key="3">
    <source>
        <dbReference type="Proteomes" id="UP000784294"/>
    </source>
</evidence>
<reference evidence="2" key="1">
    <citation type="submission" date="2018-11" db="EMBL/GenBank/DDBJ databases">
        <authorList>
            <consortium name="Pathogen Informatics"/>
        </authorList>
    </citation>
    <scope>NUCLEOTIDE SEQUENCE</scope>
</reference>
<evidence type="ECO:0000313" key="2">
    <source>
        <dbReference type="EMBL" id="VEL16859.1"/>
    </source>
</evidence>
<feature type="region of interest" description="Disordered" evidence="1">
    <location>
        <begin position="90"/>
        <end position="119"/>
    </location>
</feature>